<dbReference type="Gene3D" id="3.40.50.300">
    <property type="entry name" value="P-loop containing nucleotide triphosphate hydrolases"/>
    <property type="match status" value="1"/>
</dbReference>
<keyword evidence="6" id="KW-1185">Reference proteome</keyword>
<gene>
    <name evidence="5" type="ORF">URODEC1_LOCUS12137</name>
</gene>
<dbReference type="EMBL" id="OZ075122">
    <property type="protein sequence ID" value="CAL4906474.1"/>
    <property type="molecule type" value="Genomic_DNA"/>
</dbReference>
<dbReference type="PANTHER" id="PTHR43381">
    <property type="entry name" value="TRANSLATION INITIATION FACTOR IF-2-RELATED"/>
    <property type="match status" value="1"/>
</dbReference>
<dbReference type="Pfam" id="PF00009">
    <property type="entry name" value="GTP_EFTU"/>
    <property type="match status" value="1"/>
</dbReference>
<keyword evidence="2" id="KW-0342">GTP-binding</keyword>
<dbReference type="SUPFAM" id="SSF52540">
    <property type="entry name" value="P-loop containing nucleoside triphosphate hydrolases"/>
    <property type="match status" value="1"/>
</dbReference>
<feature type="region of interest" description="Disordered" evidence="3">
    <location>
        <begin position="13"/>
        <end position="54"/>
    </location>
</feature>
<keyword evidence="1" id="KW-0547">Nucleotide-binding</keyword>
<feature type="domain" description="Tr-type G" evidence="4">
    <location>
        <begin position="212"/>
        <end position="303"/>
    </location>
</feature>
<organism evidence="5 6">
    <name type="scientific">Urochloa decumbens</name>
    <dbReference type="NCBI Taxonomy" id="240449"/>
    <lineage>
        <taxon>Eukaryota</taxon>
        <taxon>Viridiplantae</taxon>
        <taxon>Streptophyta</taxon>
        <taxon>Embryophyta</taxon>
        <taxon>Tracheophyta</taxon>
        <taxon>Spermatophyta</taxon>
        <taxon>Magnoliopsida</taxon>
        <taxon>Liliopsida</taxon>
        <taxon>Poales</taxon>
        <taxon>Poaceae</taxon>
        <taxon>PACMAD clade</taxon>
        <taxon>Panicoideae</taxon>
        <taxon>Panicodae</taxon>
        <taxon>Paniceae</taxon>
        <taxon>Melinidinae</taxon>
        <taxon>Urochloa</taxon>
    </lineage>
</organism>
<dbReference type="Proteomes" id="UP001497457">
    <property type="component" value="Chromosome 12b"/>
</dbReference>
<protein>
    <recommendedName>
        <fullName evidence="4">Tr-type G domain-containing protein</fullName>
    </recommendedName>
</protein>
<reference evidence="5 6" key="2">
    <citation type="submission" date="2024-10" db="EMBL/GenBank/DDBJ databases">
        <authorList>
            <person name="Ryan C."/>
        </authorList>
    </citation>
    <scope>NUCLEOTIDE SEQUENCE [LARGE SCALE GENOMIC DNA]</scope>
</reference>
<accession>A0ABC8WC45</accession>
<feature type="region of interest" description="Disordered" evidence="3">
    <location>
        <begin position="86"/>
        <end position="105"/>
    </location>
</feature>
<feature type="compositionally biased region" description="Basic and acidic residues" evidence="3">
    <location>
        <begin position="29"/>
        <end position="46"/>
    </location>
</feature>
<feature type="compositionally biased region" description="Polar residues" evidence="3">
    <location>
        <begin position="89"/>
        <end position="100"/>
    </location>
</feature>
<sequence>MEDAQRRLGIAVADVASTGDGGSGIQRRPVYESRKSKSLPKHHETVQSEENLGETQVFEQQLEDGQSNGSLEDTDGVVVDVLELGDEQITPQSSEENNGINDDAWENKNFDEFDALSCGEYPSFGDEEDDQAEENHVSSAAPIAKSSLCEDIAVDEVSIPLHEGSSSGIDRELRAPICCILGPGVIAQQIGATYLPVENIRERTSLKAEATIKVPGLLVIDTPGHQSFSNMRIRGSSLCDVVVVVVDITRGLEIQTIESLDVLKHRNVWFVVALNKVDRLYGWKTCPNAPIAKALKNQSDDVLIEFKWRVTEVVTQLKESGFNAALYYEDKKIKGVVSIVPTSTC</sequence>
<dbReference type="AlphaFoldDB" id="A0ABC8WC45"/>
<reference evidence="6" key="1">
    <citation type="submission" date="2024-06" db="EMBL/GenBank/DDBJ databases">
        <authorList>
            <person name="Ryan C."/>
        </authorList>
    </citation>
    <scope>NUCLEOTIDE SEQUENCE [LARGE SCALE GENOMIC DNA]</scope>
</reference>
<name>A0ABC8WC45_9POAL</name>
<evidence type="ECO:0000313" key="5">
    <source>
        <dbReference type="EMBL" id="CAL4906474.1"/>
    </source>
</evidence>
<dbReference type="PANTHER" id="PTHR43381:SF10">
    <property type="entry name" value="TR-TYPE G DOMAIN-CONTAINING PROTEIN"/>
    <property type="match status" value="1"/>
</dbReference>
<dbReference type="GO" id="GO:0005525">
    <property type="term" value="F:GTP binding"/>
    <property type="evidence" value="ECO:0007669"/>
    <property type="project" value="UniProtKB-KW"/>
</dbReference>
<dbReference type="InterPro" id="IPR000795">
    <property type="entry name" value="T_Tr_GTP-bd_dom"/>
</dbReference>
<evidence type="ECO:0000256" key="2">
    <source>
        <dbReference type="ARBA" id="ARBA00023134"/>
    </source>
</evidence>
<proteinExistence type="predicted"/>
<evidence type="ECO:0000259" key="4">
    <source>
        <dbReference type="Pfam" id="PF00009"/>
    </source>
</evidence>
<dbReference type="InterPro" id="IPR015760">
    <property type="entry name" value="TIF_IF2"/>
</dbReference>
<evidence type="ECO:0000313" key="6">
    <source>
        <dbReference type="Proteomes" id="UP001497457"/>
    </source>
</evidence>
<evidence type="ECO:0000256" key="1">
    <source>
        <dbReference type="ARBA" id="ARBA00022741"/>
    </source>
</evidence>
<dbReference type="InterPro" id="IPR027417">
    <property type="entry name" value="P-loop_NTPase"/>
</dbReference>
<evidence type="ECO:0000256" key="3">
    <source>
        <dbReference type="SAM" id="MobiDB-lite"/>
    </source>
</evidence>